<accession>A0A0P6XG59</accession>
<name>A0A0P6XG59_9CHLR</name>
<keyword evidence="8 10" id="KW-0067">ATP-binding</keyword>
<dbReference type="PANTHER" id="PTHR42945">
    <property type="entry name" value="HISTIDINE BIOSYNTHESIS BIFUNCTIONAL PROTEIN"/>
    <property type="match status" value="1"/>
</dbReference>
<dbReference type="GO" id="GO:0005737">
    <property type="term" value="C:cytoplasm"/>
    <property type="evidence" value="ECO:0007669"/>
    <property type="project" value="UniProtKB-SubCell"/>
</dbReference>
<evidence type="ECO:0000256" key="10">
    <source>
        <dbReference type="HAMAP-Rule" id="MF_01020"/>
    </source>
</evidence>
<dbReference type="Proteomes" id="UP000050514">
    <property type="component" value="Unassembled WGS sequence"/>
</dbReference>
<dbReference type="Pfam" id="PF01503">
    <property type="entry name" value="PRA-PH"/>
    <property type="match status" value="1"/>
</dbReference>
<dbReference type="CDD" id="cd11534">
    <property type="entry name" value="NTP-PPase_HisIE_like"/>
    <property type="match status" value="1"/>
</dbReference>
<comment type="subcellular location">
    <subcellularLocation>
        <location evidence="2 10">Cytoplasm</location>
    </subcellularLocation>
</comment>
<evidence type="ECO:0000256" key="7">
    <source>
        <dbReference type="ARBA" id="ARBA00022801"/>
    </source>
</evidence>
<sequence length="96" mass="11152">MKIMQFLDQLSKVIEDRRDNPREGSYTCYLFASGEDEILKKIGEEAVEVILAAKGQGHQRIVEEVSDLLYHVLVLLSLKRVNLDEIEEELRRRHGK</sequence>
<evidence type="ECO:0000313" key="11">
    <source>
        <dbReference type="EMBL" id="KPL74228.1"/>
    </source>
</evidence>
<dbReference type="GO" id="GO:0004636">
    <property type="term" value="F:phosphoribosyl-ATP diphosphatase activity"/>
    <property type="evidence" value="ECO:0007669"/>
    <property type="project" value="UniProtKB-UniRule"/>
</dbReference>
<dbReference type="EC" id="3.6.1.31" evidence="10"/>
<dbReference type="UniPathway" id="UPA00031">
    <property type="reaction ID" value="UER00007"/>
</dbReference>
<dbReference type="PANTHER" id="PTHR42945:SF9">
    <property type="entry name" value="HISTIDINE BIOSYNTHESIS BIFUNCTIONAL PROTEIN HISIE"/>
    <property type="match status" value="1"/>
</dbReference>
<dbReference type="NCBIfam" id="TIGR03188">
    <property type="entry name" value="histidine_hisI"/>
    <property type="match status" value="1"/>
</dbReference>
<keyword evidence="5 10" id="KW-0028">Amino-acid biosynthesis</keyword>
<keyword evidence="7 10" id="KW-0378">Hydrolase</keyword>
<evidence type="ECO:0000256" key="5">
    <source>
        <dbReference type="ARBA" id="ARBA00022605"/>
    </source>
</evidence>
<dbReference type="InterPro" id="IPR008179">
    <property type="entry name" value="HisE"/>
</dbReference>
<dbReference type="GO" id="GO:0000105">
    <property type="term" value="P:L-histidine biosynthetic process"/>
    <property type="evidence" value="ECO:0007669"/>
    <property type="project" value="UniProtKB-UniRule"/>
</dbReference>
<dbReference type="EMBL" id="LGHJ01000018">
    <property type="protein sequence ID" value="KPL74228.1"/>
    <property type="molecule type" value="Genomic_DNA"/>
</dbReference>
<evidence type="ECO:0000256" key="6">
    <source>
        <dbReference type="ARBA" id="ARBA00022741"/>
    </source>
</evidence>
<keyword evidence="6 10" id="KW-0547">Nucleotide-binding</keyword>
<dbReference type="HAMAP" id="MF_01020">
    <property type="entry name" value="HisE"/>
    <property type="match status" value="1"/>
</dbReference>
<proteinExistence type="inferred from homology"/>
<dbReference type="InterPro" id="IPR021130">
    <property type="entry name" value="PRib-ATP_PPHydrolase-like"/>
</dbReference>
<protein>
    <recommendedName>
        <fullName evidence="10">Phosphoribosyl-ATP pyrophosphatase</fullName>
        <shortName evidence="10">PRA-PH</shortName>
        <ecNumber evidence="10">3.6.1.31</ecNumber>
    </recommendedName>
</protein>
<evidence type="ECO:0000256" key="8">
    <source>
        <dbReference type="ARBA" id="ARBA00022840"/>
    </source>
</evidence>
<dbReference type="FunFam" id="1.10.287.1080:FF:000002">
    <property type="entry name" value="Histidine biosynthesis bifunctional protein HisIE"/>
    <property type="match status" value="1"/>
</dbReference>
<comment type="caution">
    <text evidence="11">The sequence shown here is derived from an EMBL/GenBank/DDBJ whole genome shotgun (WGS) entry which is preliminary data.</text>
</comment>
<keyword evidence="4 10" id="KW-0963">Cytoplasm</keyword>
<dbReference type="STRING" id="360411.AC812_13050"/>
<comment type="pathway">
    <text evidence="3 10">Amino-acid biosynthesis; L-histidine biosynthesis; L-histidine from 5-phospho-alpha-D-ribose 1-diphosphate: step 2/9.</text>
</comment>
<reference evidence="11 12" key="1">
    <citation type="submission" date="2015-07" db="EMBL/GenBank/DDBJ databases">
        <title>Draft genome of Bellilinea caldifistulae DSM 17877.</title>
        <authorList>
            <person name="Hemp J."/>
            <person name="Ward L.M."/>
            <person name="Pace L.A."/>
            <person name="Fischer W.W."/>
        </authorList>
    </citation>
    <scope>NUCLEOTIDE SEQUENCE [LARGE SCALE GENOMIC DNA]</scope>
    <source>
        <strain evidence="11 12">GOMI-1</strain>
    </source>
</reference>
<keyword evidence="9 10" id="KW-0368">Histidine biosynthesis</keyword>
<dbReference type="AlphaFoldDB" id="A0A0P6XG59"/>
<evidence type="ECO:0000313" key="12">
    <source>
        <dbReference type="Proteomes" id="UP000050514"/>
    </source>
</evidence>
<keyword evidence="12" id="KW-1185">Reference proteome</keyword>
<dbReference type="SUPFAM" id="SSF101386">
    <property type="entry name" value="all-alpha NTP pyrophosphatases"/>
    <property type="match status" value="1"/>
</dbReference>
<comment type="catalytic activity">
    <reaction evidence="1 10">
        <text>1-(5-phospho-beta-D-ribosyl)-ATP + H2O = 1-(5-phospho-beta-D-ribosyl)-5'-AMP + diphosphate + H(+)</text>
        <dbReference type="Rhea" id="RHEA:22828"/>
        <dbReference type="ChEBI" id="CHEBI:15377"/>
        <dbReference type="ChEBI" id="CHEBI:15378"/>
        <dbReference type="ChEBI" id="CHEBI:33019"/>
        <dbReference type="ChEBI" id="CHEBI:59457"/>
        <dbReference type="ChEBI" id="CHEBI:73183"/>
        <dbReference type="EC" id="3.6.1.31"/>
    </reaction>
</comment>
<dbReference type="Gene3D" id="1.10.287.1080">
    <property type="entry name" value="MazG-like"/>
    <property type="match status" value="1"/>
</dbReference>
<evidence type="ECO:0000256" key="4">
    <source>
        <dbReference type="ARBA" id="ARBA00022490"/>
    </source>
</evidence>
<dbReference type="GO" id="GO:0005524">
    <property type="term" value="F:ATP binding"/>
    <property type="evidence" value="ECO:0007669"/>
    <property type="project" value="UniProtKB-KW"/>
</dbReference>
<organism evidence="11 12">
    <name type="scientific">Bellilinea caldifistulae</name>
    <dbReference type="NCBI Taxonomy" id="360411"/>
    <lineage>
        <taxon>Bacteria</taxon>
        <taxon>Bacillati</taxon>
        <taxon>Chloroflexota</taxon>
        <taxon>Anaerolineae</taxon>
        <taxon>Anaerolineales</taxon>
        <taxon>Anaerolineaceae</taxon>
        <taxon>Bellilinea</taxon>
    </lineage>
</organism>
<comment type="similarity">
    <text evidence="10">Belongs to the PRA-PH family.</text>
</comment>
<gene>
    <name evidence="10" type="primary">hisE</name>
    <name evidence="11" type="ORF">AC812_13050</name>
</gene>
<evidence type="ECO:0000256" key="2">
    <source>
        <dbReference type="ARBA" id="ARBA00004496"/>
    </source>
</evidence>
<evidence type="ECO:0000256" key="9">
    <source>
        <dbReference type="ARBA" id="ARBA00023102"/>
    </source>
</evidence>
<evidence type="ECO:0000256" key="1">
    <source>
        <dbReference type="ARBA" id="ARBA00001460"/>
    </source>
</evidence>
<evidence type="ECO:0000256" key="3">
    <source>
        <dbReference type="ARBA" id="ARBA00005204"/>
    </source>
</evidence>